<dbReference type="PANTHER" id="PTHR45751:SF29">
    <property type="entry name" value="E3 UBIQUITIN-PROTEIN LIGASE RGLG2"/>
    <property type="match status" value="1"/>
</dbReference>
<dbReference type="STRING" id="35608.A0A2U1MED9"/>
<dbReference type="GO" id="GO:0016567">
    <property type="term" value="P:protein ubiquitination"/>
    <property type="evidence" value="ECO:0007669"/>
    <property type="project" value="TreeGrafter"/>
</dbReference>
<proteinExistence type="predicted"/>
<dbReference type="Proteomes" id="UP000245207">
    <property type="component" value="Unassembled WGS sequence"/>
</dbReference>
<dbReference type="GO" id="GO:0004842">
    <property type="term" value="F:ubiquitin-protein transferase activity"/>
    <property type="evidence" value="ECO:0007669"/>
    <property type="project" value="TreeGrafter"/>
</dbReference>
<dbReference type="InterPro" id="IPR052079">
    <property type="entry name" value="E3_ligase/Copine_domain"/>
</dbReference>
<feature type="domain" description="Copine C-terminal" evidence="1">
    <location>
        <begin position="6"/>
        <end position="61"/>
    </location>
</feature>
<dbReference type="InterPro" id="IPR010734">
    <property type="entry name" value="Copine_C"/>
</dbReference>
<dbReference type="AlphaFoldDB" id="A0A2U1MED9"/>
<dbReference type="OrthoDB" id="5855668at2759"/>
<reference evidence="2 3" key="1">
    <citation type="journal article" date="2018" name="Mol. Plant">
        <title>The genome of Artemisia annua provides insight into the evolution of Asteraceae family and artemisinin biosynthesis.</title>
        <authorList>
            <person name="Shen Q."/>
            <person name="Zhang L."/>
            <person name="Liao Z."/>
            <person name="Wang S."/>
            <person name="Yan T."/>
            <person name="Shi P."/>
            <person name="Liu M."/>
            <person name="Fu X."/>
            <person name="Pan Q."/>
            <person name="Wang Y."/>
            <person name="Lv Z."/>
            <person name="Lu X."/>
            <person name="Zhang F."/>
            <person name="Jiang W."/>
            <person name="Ma Y."/>
            <person name="Chen M."/>
            <person name="Hao X."/>
            <person name="Li L."/>
            <person name="Tang Y."/>
            <person name="Lv G."/>
            <person name="Zhou Y."/>
            <person name="Sun X."/>
            <person name="Brodelius P.E."/>
            <person name="Rose J.K.C."/>
            <person name="Tang K."/>
        </authorList>
    </citation>
    <scope>NUCLEOTIDE SEQUENCE [LARGE SCALE GENOMIC DNA]</scope>
    <source>
        <strain evidence="3">cv. Huhao1</strain>
        <tissue evidence="2">Leaf</tissue>
    </source>
</reference>
<accession>A0A2U1MED9</accession>
<dbReference type="Pfam" id="PF07002">
    <property type="entry name" value="Copine"/>
    <property type="match status" value="1"/>
</dbReference>
<evidence type="ECO:0000313" key="2">
    <source>
        <dbReference type="EMBL" id="PWA59630.1"/>
    </source>
</evidence>
<name>A0A2U1MED9_ARTAN</name>
<evidence type="ECO:0000259" key="1">
    <source>
        <dbReference type="Pfam" id="PF07002"/>
    </source>
</evidence>
<gene>
    <name evidence="2" type="ORF">CTI12_AA389620</name>
</gene>
<protein>
    <submittedName>
        <fullName evidence="2">E3 ubiquitin-protein ligase RGLG2</fullName>
    </submittedName>
</protein>
<dbReference type="PANTHER" id="PTHR45751">
    <property type="entry name" value="COPINE FAMILY PROTEIN 1"/>
    <property type="match status" value="1"/>
</dbReference>
<dbReference type="GO" id="GO:0005634">
    <property type="term" value="C:nucleus"/>
    <property type="evidence" value="ECO:0007669"/>
    <property type="project" value="TreeGrafter"/>
</dbReference>
<comment type="caution">
    <text evidence="2">The sequence shown here is derived from an EMBL/GenBank/DDBJ whole genome shotgun (WGS) entry which is preliminary data.</text>
</comment>
<sequence>MMKEFHDNIPARDFDNFQFVNFTKIMSKNVAPIRKETEFALSALKEIPTQYKATIELNILGSRVRAPPIYDPTSSQRTVPPVPSSTYNNQTCCECGQTLQLCPICRKSIETRLKLY</sequence>
<dbReference type="EMBL" id="PKPP01005571">
    <property type="protein sequence ID" value="PWA59630.1"/>
    <property type="molecule type" value="Genomic_DNA"/>
</dbReference>
<keyword evidence="3" id="KW-1185">Reference proteome</keyword>
<organism evidence="2 3">
    <name type="scientific">Artemisia annua</name>
    <name type="common">Sweet wormwood</name>
    <dbReference type="NCBI Taxonomy" id="35608"/>
    <lineage>
        <taxon>Eukaryota</taxon>
        <taxon>Viridiplantae</taxon>
        <taxon>Streptophyta</taxon>
        <taxon>Embryophyta</taxon>
        <taxon>Tracheophyta</taxon>
        <taxon>Spermatophyta</taxon>
        <taxon>Magnoliopsida</taxon>
        <taxon>eudicotyledons</taxon>
        <taxon>Gunneridae</taxon>
        <taxon>Pentapetalae</taxon>
        <taxon>asterids</taxon>
        <taxon>campanulids</taxon>
        <taxon>Asterales</taxon>
        <taxon>Asteraceae</taxon>
        <taxon>Asteroideae</taxon>
        <taxon>Anthemideae</taxon>
        <taxon>Artemisiinae</taxon>
        <taxon>Artemisia</taxon>
    </lineage>
</organism>
<evidence type="ECO:0000313" key="3">
    <source>
        <dbReference type="Proteomes" id="UP000245207"/>
    </source>
</evidence>